<protein>
    <recommendedName>
        <fullName evidence="9">Ankyrin repeat domain-containing protein 50</fullName>
    </recommendedName>
</protein>
<dbReference type="Gene3D" id="3.40.50.300">
    <property type="entry name" value="P-loop containing nucleotide triphosphate hydrolases"/>
    <property type="match status" value="1"/>
</dbReference>
<feature type="domain" description="TANC1/2-like winged helix" evidence="6">
    <location>
        <begin position="653"/>
        <end position="789"/>
    </location>
</feature>
<dbReference type="Pfam" id="PF25521">
    <property type="entry name" value="WHD_TANC1"/>
    <property type="match status" value="1"/>
</dbReference>
<evidence type="ECO:0000256" key="3">
    <source>
        <dbReference type="PROSITE-ProRule" id="PRU00023"/>
    </source>
</evidence>
<evidence type="ECO:0000256" key="1">
    <source>
        <dbReference type="ARBA" id="ARBA00022737"/>
    </source>
</evidence>
<dbReference type="EMBL" id="CALNXI010000356">
    <property type="protein sequence ID" value="CAH3025510.1"/>
    <property type="molecule type" value="Genomic_DNA"/>
</dbReference>
<sequence>MSSSSASGTVGQLVKPEYRNWLALGHALITELCQGLRPFINLQIATFYQNLKARLAMYGPCKCAFVPRRTPNQYHDMGTCAWANVLQGHHTHKPTWKQSDASKWLDPILGPWEIAKLFLPDVGGHVLIKKAEDMDITGILNLMYFCNHFTIPQHLIKNVREIRNTKWVHVPTLELNDTDKKVAFDAIEDLLKDPGFAHDSDVQKALKEIGNLKGISDLHSMEARVLADFKEVIGKEISTINMKLINLEEESQKNKEEQEHLKEQQEMLKRALAAQPTLTDVNQEKYTKNFLWDEMGSFIALVFGNLAGNIKGIRKRDLTSLFILLFLCHLYTVLDDSFTRDGCSIREYDDPLELKYFDFSEFINSSKTDFIGRQWLYHELELVLEDINTRGVLITGNPGTGKSAFLSNLLCSAKSSPTIHNRILGYHFCMHYDRATQDGTKFVRNLANMVAWKIKEYREHILTNSFVRRVLYIECPKDPEWCFDQGILSPLKSLSLQPGSPWYIIIDALDECSDDKGDILNILRLKVGRLPKWMKLIISSRNVSSITTNLQKLQKVELRSDDKRNIQDIDNYLSLKVFSLREPIIQRITTALGITDNDSPSQIIVSKLAEKGQGNFLYVKVVLDLWLASTESVSWETFPKTLESSYQLYFETKFRTPSSFQPLRKIFEVLVAAYTPLTVYDLHSLLILDQPTLDLVYDLLPKLDQMSLFLWHGSGDGPIRIHHSSLSEWLTNESNQGKIYYVQKEKGHNLLAKYYLMRAEKSRSPLKPEEAFHLANHVVKGGFAKFLVRQFLSLPSQYVNTTDPLTKTTALHYSSSLVSADVTKLLVQHFSDVDCIDNDQISPSFLAAATGHVDHLMALFERGANLNQTAGTYIDHEIASHSYDPVIECKRKKCKYSLLHTASQEGNINVVKFLIQHKVNISARTGTNNTAIQLAAANGHLETVKVLKEAGGILDDIALHHSAAGGHRDVVQFLLREGVKDTCIPNSPAFIFLSRENKESEAPEIYLYDNRHLYLRETALHAAVRKGHLSVIKVLLRDLDESAINCTNSAGRRPQHEATYLNNYNALELLLQSGANANVPCHLVVSSSMEFKPFLTGKLAQNVCPCGFSPLHIAAIYGYYSIAELLLRNKADVNAGDCNGSTPIHVASCHGMTALVFLLAKSGSDVNATSLNGSTPLHSAATCFAKDVFKPLLDLGCDPLAVDNEGMTPLHYVVKNVDVVGNEYLIDWYVHEPKSWIENPAGTSKQETLTKLSKEYPWLRAFIKLVKCVAATARKRKRDFLLMKDNQNRSALVQLEKKTNISLLLTGSSEAGESSFVFSLTPVNFAYDVTIGENIKRQVAALNKPYEQGVIPNFVKKFMAKTLTSAFTKLKLNCSRLVNYVGLNLVYTANIALQAGLDVNCRNWLGLSPLLTYLHTGGRHMSKVLVKHNVEVEIRCGRPFDMSTFHLVSYHKLHYLHYVYEFLMGSDNWQKYLQTENAIFDYFFDTYEDRINDGKLETVRVGNGPLTAAILSHPNGIKVIDECFDAEGFNAFHRAAQGANLVAIQKFLSWGANHSIENADGFSSLWISVLYAVKYRPFLNLDQPSLLTALEVEIASFSASAILNHILQNGTFDVGCNGNRSDLTLYHIAASRGMWQFIAQLLSTNGVKGIDVNCPNKDGITPMYLAKFIGGESCGWYSPWCKVVDVIKSYGGTLRYPSTKAEYFLIFNVFFGMNPSQTLFLELTEDEILALQENEWRDECQRYTSEGDVDLLKTSDEVTKVHYDYQDKVDKCFSVVKECPATIKKELPHFSFVVFIFGQQLAVKLSFILVRDSFVAFLDRGIEGMKELLLTATRPHAEIPCKYDPDNKNMESDLPRIDLCCPFCDKQDLETSVHELFRRYKVNFNLVKEGSDEVKLYMVSGGRLPRFLVRMNQALHSYDTTLNCDWRSIAIKYAVLSFQVGTLKYWLYAIHETLTVPSVSDFLSDRMKNILFQPSEDLLKLILELASKLPSEEFSYLKVLRFTKPPMWRGTFARGNFG</sequence>
<dbReference type="SUPFAM" id="SSF48403">
    <property type="entry name" value="Ankyrin repeat"/>
    <property type="match status" value="3"/>
</dbReference>
<feature type="repeat" description="ANK" evidence="3">
    <location>
        <begin position="1172"/>
        <end position="1204"/>
    </location>
</feature>
<accession>A0ABN8MAY8</accession>
<feature type="repeat" description="ANK" evidence="3">
    <location>
        <begin position="1015"/>
        <end position="1037"/>
    </location>
</feature>
<feature type="repeat" description="ANK" evidence="3">
    <location>
        <begin position="1106"/>
        <end position="1138"/>
    </location>
</feature>
<evidence type="ECO:0000259" key="5">
    <source>
        <dbReference type="Pfam" id="PF24883"/>
    </source>
</evidence>
<reference evidence="7 8" key="1">
    <citation type="submission" date="2022-05" db="EMBL/GenBank/DDBJ databases">
        <authorList>
            <consortium name="Genoscope - CEA"/>
            <person name="William W."/>
        </authorList>
    </citation>
    <scope>NUCLEOTIDE SEQUENCE [LARGE SCALE GENOMIC DNA]</scope>
</reference>
<evidence type="ECO:0000313" key="7">
    <source>
        <dbReference type="EMBL" id="CAH3025510.1"/>
    </source>
</evidence>
<dbReference type="Pfam" id="PF24883">
    <property type="entry name" value="NPHP3_N"/>
    <property type="match status" value="1"/>
</dbReference>
<feature type="repeat" description="ANK" evidence="3">
    <location>
        <begin position="1139"/>
        <end position="1171"/>
    </location>
</feature>
<evidence type="ECO:0000313" key="8">
    <source>
        <dbReference type="Proteomes" id="UP001159427"/>
    </source>
</evidence>
<dbReference type="InterPro" id="IPR036770">
    <property type="entry name" value="Ankyrin_rpt-contain_sf"/>
</dbReference>
<keyword evidence="2 3" id="KW-0040">ANK repeat</keyword>
<dbReference type="Pfam" id="PF00023">
    <property type="entry name" value="Ank"/>
    <property type="match status" value="1"/>
</dbReference>
<feature type="domain" description="Nephrocystin 3-like N-terminal" evidence="5">
    <location>
        <begin position="389"/>
        <end position="541"/>
    </location>
</feature>
<dbReference type="Pfam" id="PF12796">
    <property type="entry name" value="Ank_2"/>
    <property type="match status" value="3"/>
</dbReference>
<feature type="repeat" description="ANK" evidence="3">
    <location>
        <begin position="1050"/>
        <end position="1082"/>
    </location>
</feature>
<evidence type="ECO:0008006" key="9">
    <source>
        <dbReference type="Google" id="ProtNLM"/>
    </source>
</evidence>
<evidence type="ECO:0000259" key="6">
    <source>
        <dbReference type="Pfam" id="PF25521"/>
    </source>
</evidence>
<evidence type="ECO:0000256" key="2">
    <source>
        <dbReference type="ARBA" id="ARBA00023043"/>
    </source>
</evidence>
<dbReference type="Gene3D" id="1.25.40.20">
    <property type="entry name" value="Ankyrin repeat-containing domain"/>
    <property type="match status" value="5"/>
</dbReference>
<feature type="coiled-coil region" evidence="4">
    <location>
        <begin position="237"/>
        <end position="274"/>
    </location>
</feature>
<dbReference type="InterPro" id="IPR051165">
    <property type="entry name" value="Multifunctional_ANK_Repeat"/>
</dbReference>
<keyword evidence="1" id="KW-0677">Repeat</keyword>
<dbReference type="InterPro" id="IPR002110">
    <property type="entry name" value="Ankyrin_rpt"/>
</dbReference>
<dbReference type="InterPro" id="IPR056884">
    <property type="entry name" value="NPHP3-like_N"/>
</dbReference>
<dbReference type="InterPro" id="IPR058056">
    <property type="entry name" value="WH_TANC1/2"/>
</dbReference>
<dbReference type="InterPro" id="IPR027417">
    <property type="entry name" value="P-loop_NTPase"/>
</dbReference>
<dbReference type="PANTHER" id="PTHR24123:SF33">
    <property type="entry name" value="PROTEIN HOS4"/>
    <property type="match status" value="1"/>
</dbReference>
<keyword evidence="4" id="KW-0175">Coiled coil</keyword>
<dbReference type="SMART" id="SM00248">
    <property type="entry name" value="ANK"/>
    <property type="match status" value="14"/>
</dbReference>
<dbReference type="Proteomes" id="UP001159427">
    <property type="component" value="Unassembled WGS sequence"/>
</dbReference>
<dbReference type="PROSITE" id="PS50088">
    <property type="entry name" value="ANK_REPEAT"/>
    <property type="match status" value="6"/>
</dbReference>
<dbReference type="Pfam" id="PF15112">
    <property type="entry name" value="DUF4559"/>
    <property type="match status" value="1"/>
</dbReference>
<dbReference type="SUPFAM" id="SSF52540">
    <property type="entry name" value="P-loop containing nucleoside triphosphate hydrolases"/>
    <property type="match status" value="1"/>
</dbReference>
<comment type="caution">
    <text evidence="7">The sequence shown here is derived from an EMBL/GenBank/DDBJ whole genome shotgun (WGS) entry which is preliminary data.</text>
</comment>
<feature type="repeat" description="ANK" evidence="3">
    <location>
        <begin position="894"/>
        <end position="926"/>
    </location>
</feature>
<name>A0ABN8MAY8_9CNID</name>
<gene>
    <name evidence="7" type="ORF">PEVE_00026289</name>
</gene>
<proteinExistence type="predicted"/>
<evidence type="ECO:0000256" key="4">
    <source>
        <dbReference type="SAM" id="Coils"/>
    </source>
</evidence>
<keyword evidence="8" id="KW-1185">Reference proteome</keyword>
<organism evidence="7 8">
    <name type="scientific">Porites evermanni</name>
    <dbReference type="NCBI Taxonomy" id="104178"/>
    <lineage>
        <taxon>Eukaryota</taxon>
        <taxon>Metazoa</taxon>
        <taxon>Cnidaria</taxon>
        <taxon>Anthozoa</taxon>
        <taxon>Hexacorallia</taxon>
        <taxon>Scleractinia</taxon>
        <taxon>Fungiina</taxon>
        <taxon>Poritidae</taxon>
        <taxon>Porites</taxon>
    </lineage>
</organism>
<dbReference type="PROSITE" id="PS50297">
    <property type="entry name" value="ANK_REP_REGION"/>
    <property type="match status" value="5"/>
</dbReference>
<dbReference type="PANTHER" id="PTHR24123">
    <property type="entry name" value="ANKYRIN REPEAT-CONTAINING"/>
    <property type="match status" value="1"/>
</dbReference>
<dbReference type="InterPro" id="IPR027897">
    <property type="entry name" value="DUF4559"/>
</dbReference>